<reference evidence="4 5" key="1">
    <citation type="journal article" date="2019" name="Int. J. Syst. Evol. Microbiol.">
        <title>Clostridium fermenticellae sp. nov., isolated from the mud in a fermentation cellar for the production of the Chinese liquor, baijiu.</title>
        <authorList>
            <person name="Xu P.X."/>
            <person name="Chai L.J."/>
            <person name="Qiu T."/>
            <person name="Zhang X.J."/>
            <person name="Lu Z.M."/>
            <person name="Xiao C."/>
            <person name="Wang S.T."/>
            <person name="Shen C.H."/>
            <person name="Shi J.S."/>
            <person name="Xu Z.H."/>
        </authorList>
    </citation>
    <scope>NUCLEOTIDE SEQUENCE [LARGE SCALE GENOMIC DNA]</scope>
    <source>
        <strain evidence="4 5">JN500901</strain>
    </source>
</reference>
<gene>
    <name evidence="4" type="ORF">D4Z93_06065</name>
</gene>
<dbReference type="PRINTS" id="PR00080">
    <property type="entry name" value="SDRFAMILY"/>
</dbReference>
<evidence type="ECO:0000256" key="2">
    <source>
        <dbReference type="ARBA" id="ARBA00023221"/>
    </source>
</evidence>
<accession>A0A386H373</accession>
<sequence length="231" mass="26315">MKAAIVTGASSGIGFEISKRLLNIGYKVYGFGRDFSRVDSEMDNFIRICCDLRETHKLIDNIKSIKKEEEIYILVNSAGIGYFGPHEELNPYKIKEMVEVNLEVPMILTNLLLRDLKKNRGYIINISSITAKKWSTYGCAYAASKAGITHFSESLFEESRKYGVKIVTIHPDIVKTHFYDKCNFREGDADDSYIMPECIGDAVQNILSQKEGIIVTDMTIRPQRHMITRKK</sequence>
<dbReference type="GO" id="GO:0008202">
    <property type="term" value="P:steroid metabolic process"/>
    <property type="evidence" value="ECO:0007669"/>
    <property type="project" value="UniProtKB-KW"/>
</dbReference>
<dbReference type="EMBL" id="CP032416">
    <property type="protein sequence ID" value="AYD40104.1"/>
    <property type="molecule type" value="Genomic_DNA"/>
</dbReference>
<protein>
    <submittedName>
        <fullName evidence="4">SDR family NAD(P)-dependent oxidoreductase</fullName>
    </submittedName>
</protein>
<dbReference type="SUPFAM" id="SSF51735">
    <property type="entry name" value="NAD(P)-binding Rossmann-fold domains"/>
    <property type="match status" value="1"/>
</dbReference>
<dbReference type="PANTHER" id="PTHR42879">
    <property type="entry name" value="3-OXOACYL-(ACYL-CARRIER-PROTEIN) REDUCTASE"/>
    <property type="match status" value="1"/>
</dbReference>
<dbReference type="PANTHER" id="PTHR42879:SF2">
    <property type="entry name" value="3-OXOACYL-[ACYL-CARRIER-PROTEIN] REDUCTASE FABG"/>
    <property type="match status" value="1"/>
</dbReference>
<dbReference type="PRINTS" id="PR00081">
    <property type="entry name" value="GDHRDH"/>
</dbReference>
<dbReference type="Gene3D" id="3.40.50.720">
    <property type="entry name" value="NAD(P)-binding Rossmann-like Domain"/>
    <property type="match status" value="1"/>
</dbReference>
<dbReference type="OrthoDB" id="9808814at2"/>
<dbReference type="InterPro" id="IPR036291">
    <property type="entry name" value="NAD(P)-bd_dom_sf"/>
</dbReference>
<comment type="similarity">
    <text evidence="1 3">Belongs to the short-chain dehydrogenases/reductases (SDR) family.</text>
</comment>
<dbReference type="KEGG" id="cfer:D4Z93_06065"/>
<keyword evidence="5" id="KW-1185">Reference proteome</keyword>
<evidence type="ECO:0000256" key="1">
    <source>
        <dbReference type="ARBA" id="ARBA00006484"/>
    </source>
</evidence>
<keyword evidence="2" id="KW-0753">Steroid metabolism</keyword>
<evidence type="ECO:0000313" key="4">
    <source>
        <dbReference type="EMBL" id="AYD40104.1"/>
    </source>
</evidence>
<dbReference type="InterPro" id="IPR050259">
    <property type="entry name" value="SDR"/>
</dbReference>
<proteinExistence type="inferred from homology"/>
<dbReference type="InterPro" id="IPR002347">
    <property type="entry name" value="SDR_fam"/>
</dbReference>
<dbReference type="Proteomes" id="UP000266301">
    <property type="component" value="Chromosome"/>
</dbReference>
<dbReference type="RefSeq" id="WP_119971312.1">
    <property type="nucleotide sequence ID" value="NZ_CP032416.1"/>
</dbReference>
<dbReference type="AlphaFoldDB" id="A0A386H373"/>
<evidence type="ECO:0000256" key="3">
    <source>
        <dbReference type="RuleBase" id="RU000363"/>
    </source>
</evidence>
<keyword evidence="2" id="KW-0443">Lipid metabolism</keyword>
<evidence type="ECO:0000313" key="5">
    <source>
        <dbReference type="Proteomes" id="UP000266301"/>
    </source>
</evidence>
<name>A0A386H373_9CLOT</name>
<dbReference type="Pfam" id="PF00106">
    <property type="entry name" value="adh_short"/>
    <property type="match status" value="1"/>
</dbReference>
<organism evidence="4 5">
    <name type="scientific">Clostridium fermenticellae</name>
    <dbReference type="NCBI Taxonomy" id="2068654"/>
    <lineage>
        <taxon>Bacteria</taxon>
        <taxon>Bacillati</taxon>
        <taxon>Bacillota</taxon>
        <taxon>Clostridia</taxon>
        <taxon>Eubacteriales</taxon>
        <taxon>Clostridiaceae</taxon>
        <taxon>Clostridium</taxon>
    </lineage>
</organism>